<evidence type="ECO:0000313" key="3">
    <source>
        <dbReference type="Proteomes" id="UP000634668"/>
    </source>
</evidence>
<gene>
    <name evidence="2" type="ORF">GCM10007383_30120</name>
</gene>
<reference evidence="2" key="2">
    <citation type="submission" date="2020-09" db="EMBL/GenBank/DDBJ databases">
        <authorList>
            <person name="Sun Q."/>
            <person name="Kim S."/>
        </authorList>
    </citation>
    <scope>NUCLEOTIDE SEQUENCE</scope>
    <source>
        <strain evidence="2">KCTC 12113</strain>
    </source>
</reference>
<keyword evidence="3" id="KW-1185">Reference proteome</keyword>
<feature type="compositionally biased region" description="Polar residues" evidence="1">
    <location>
        <begin position="7"/>
        <end position="25"/>
    </location>
</feature>
<organism evidence="2 3">
    <name type="scientific">Arenibacter certesii</name>
    <dbReference type="NCBI Taxonomy" id="228955"/>
    <lineage>
        <taxon>Bacteria</taxon>
        <taxon>Pseudomonadati</taxon>
        <taxon>Bacteroidota</taxon>
        <taxon>Flavobacteriia</taxon>
        <taxon>Flavobacteriales</taxon>
        <taxon>Flavobacteriaceae</taxon>
        <taxon>Arenibacter</taxon>
    </lineage>
</organism>
<evidence type="ECO:0000256" key="1">
    <source>
        <dbReference type="SAM" id="MobiDB-lite"/>
    </source>
</evidence>
<evidence type="ECO:0000313" key="2">
    <source>
        <dbReference type="EMBL" id="GGW43559.1"/>
    </source>
</evidence>
<dbReference type="AlphaFoldDB" id="A0A918J2Q2"/>
<feature type="region of interest" description="Disordered" evidence="1">
    <location>
        <begin position="1"/>
        <end position="60"/>
    </location>
</feature>
<protein>
    <submittedName>
        <fullName evidence="2">Uncharacterized protein</fullName>
    </submittedName>
</protein>
<proteinExistence type="predicted"/>
<accession>A0A918J2Q2</accession>
<comment type="caution">
    <text evidence="2">The sequence shown here is derived from an EMBL/GenBank/DDBJ whole genome shotgun (WGS) entry which is preliminary data.</text>
</comment>
<reference evidence="2" key="1">
    <citation type="journal article" date="2014" name="Int. J. Syst. Evol. Microbiol.">
        <title>Complete genome sequence of Corynebacterium casei LMG S-19264T (=DSM 44701T), isolated from a smear-ripened cheese.</title>
        <authorList>
            <consortium name="US DOE Joint Genome Institute (JGI-PGF)"/>
            <person name="Walter F."/>
            <person name="Albersmeier A."/>
            <person name="Kalinowski J."/>
            <person name="Ruckert C."/>
        </authorList>
    </citation>
    <scope>NUCLEOTIDE SEQUENCE</scope>
    <source>
        <strain evidence="2">KCTC 12113</strain>
    </source>
</reference>
<dbReference type="Proteomes" id="UP000634668">
    <property type="component" value="Unassembled WGS sequence"/>
</dbReference>
<name>A0A918J2Q2_9FLAO</name>
<dbReference type="EMBL" id="BMWP01000024">
    <property type="protein sequence ID" value="GGW43559.1"/>
    <property type="molecule type" value="Genomic_DNA"/>
</dbReference>
<sequence>MRGIIMNRTSRNSSEQINNTSNSSLPIEFNQKKYSIPNIKRKKNRPNAKNNNTPLSNLLV</sequence>